<dbReference type="PANTHER" id="PTHR10434:SF11">
    <property type="entry name" value="1-ACYL-SN-GLYCEROL-3-PHOSPHATE ACYLTRANSFERASE"/>
    <property type="match status" value="1"/>
</dbReference>
<evidence type="ECO:0000313" key="5">
    <source>
        <dbReference type="Proteomes" id="UP000292003"/>
    </source>
</evidence>
<dbReference type="EMBL" id="SFCC01000016">
    <property type="protein sequence ID" value="RZQ60541.1"/>
    <property type="molecule type" value="Genomic_DNA"/>
</dbReference>
<accession>A0A4Q7IZQ3</accession>
<evidence type="ECO:0000256" key="1">
    <source>
        <dbReference type="ARBA" id="ARBA00022679"/>
    </source>
</evidence>
<keyword evidence="2 4" id="KW-0012">Acyltransferase</keyword>
<name>A0A4Q7IZQ3_9PSEU</name>
<feature type="domain" description="Phospholipid/glycerol acyltransferase" evidence="3">
    <location>
        <begin position="30"/>
        <end position="143"/>
    </location>
</feature>
<proteinExistence type="predicted"/>
<dbReference type="InterPro" id="IPR002123">
    <property type="entry name" value="Plipid/glycerol_acylTrfase"/>
</dbReference>
<dbReference type="AlphaFoldDB" id="A0A4Q7IZQ3"/>
<dbReference type="SUPFAM" id="SSF69593">
    <property type="entry name" value="Glycerol-3-phosphate (1)-acyltransferase"/>
    <property type="match status" value="1"/>
</dbReference>
<dbReference type="GO" id="GO:0005886">
    <property type="term" value="C:plasma membrane"/>
    <property type="evidence" value="ECO:0007669"/>
    <property type="project" value="TreeGrafter"/>
</dbReference>
<dbReference type="RefSeq" id="WP_130478546.1">
    <property type="nucleotide sequence ID" value="NZ_SFCC01000016.1"/>
</dbReference>
<gene>
    <name evidence="4" type="ORF">EWH70_28095</name>
</gene>
<dbReference type="Proteomes" id="UP000292003">
    <property type="component" value="Unassembled WGS sequence"/>
</dbReference>
<evidence type="ECO:0000256" key="2">
    <source>
        <dbReference type="ARBA" id="ARBA00023315"/>
    </source>
</evidence>
<keyword evidence="5" id="KW-1185">Reference proteome</keyword>
<evidence type="ECO:0000259" key="3">
    <source>
        <dbReference type="SMART" id="SM00563"/>
    </source>
</evidence>
<dbReference type="OrthoDB" id="9808424at2"/>
<comment type="caution">
    <text evidence="4">The sequence shown here is derived from an EMBL/GenBank/DDBJ whole genome shotgun (WGS) entry which is preliminary data.</text>
</comment>
<evidence type="ECO:0000313" key="4">
    <source>
        <dbReference type="EMBL" id="RZQ60541.1"/>
    </source>
</evidence>
<dbReference type="PANTHER" id="PTHR10434">
    <property type="entry name" value="1-ACYL-SN-GLYCEROL-3-PHOSPHATE ACYLTRANSFERASE"/>
    <property type="match status" value="1"/>
</dbReference>
<dbReference type="Pfam" id="PF01553">
    <property type="entry name" value="Acyltransferase"/>
    <property type="match status" value="1"/>
</dbReference>
<dbReference type="GO" id="GO:0006654">
    <property type="term" value="P:phosphatidic acid biosynthetic process"/>
    <property type="evidence" value="ECO:0007669"/>
    <property type="project" value="TreeGrafter"/>
</dbReference>
<keyword evidence="1 4" id="KW-0808">Transferase</keyword>
<protein>
    <submittedName>
        <fullName evidence="4">1-acyl-sn-glycerol-3-phosphate acyltransferase</fullName>
    </submittedName>
</protein>
<dbReference type="SMART" id="SM00563">
    <property type="entry name" value="PlsC"/>
    <property type="match status" value="1"/>
</dbReference>
<organism evidence="4 5">
    <name type="scientific">Amycolatopsis suaedae</name>
    <dbReference type="NCBI Taxonomy" id="2510978"/>
    <lineage>
        <taxon>Bacteria</taxon>
        <taxon>Bacillati</taxon>
        <taxon>Actinomycetota</taxon>
        <taxon>Actinomycetes</taxon>
        <taxon>Pseudonocardiales</taxon>
        <taxon>Pseudonocardiaceae</taxon>
        <taxon>Amycolatopsis</taxon>
    </lineage>
</organism>
<sequence length="203" mass="21631">MLLNALVGPALRLTCRPAVTGREHLPDGPVILAANHLSFADSVVLKVLSPRRVTFLAKAEYFRGPGRLLFARFTDLPIDRGRYRAARAALDAAAGVLADGRVVGIYPEGTRSPDGRLYRGRTGVGWLALATGAPVVPVGLGGTDRLLPIDRVLPRPHRVTVRFGTPLTFTGDAASGRDRRAVTDEVMAAIGRLSGQESAGRYA</sequence>
<reference evidence="4 5" key="1">
    <citation type="submission" date="2019-02" db="EMBL/GenBank/DDBJ databases">
        <title>Draft genome sequence of Amycolatopsis sp. 8-3EHSu isolated from roots of Suaeda maritima.</title>
        <authorList>
            <person name="Duangmal K."/>
            <person name="Chantavorakit T."/>
        </authorList>
    </citation>
    <scope>NUCLEOTIDE SEQUENCE [LARGE SCALE GENOMIC DNA]</scope>
    <source>
        <strain evidence="4 5">8-3EHSu</strain>
    </source>
</reference>
<dbReference type="GO" id="GO:0003841">
    <property type="term" value="F:1-acylglycerol-3-phosphate O-acyltransferase activity"/>
    <property type="evidence" value="ECO:0007669"/>
    <property type="project" value="TreeGrafter"/>
</dbReference>
<dbReference type="CDD" id="cd07989">
    <property type="entry name" value="LPLAT_AGPAT-like"/>
    <property type="match status" value="1"/>
</dbReference>